<dbReference type="InterPro" id="IPR010131">
    <property type="entry name" value="MdtP/NodT-like"/>
</dbReference>
<organism evidence="2 3">
    <name type="scientific">Dyadobacter flavalbus</name>
    <dbReference type="NCBI Taxonomy" id="2579942"/>
    <lineage>
        <taxon>Bacteria</taxon>
        <taxon>Pseudomonadati</taxon>
        <taxon>Bacteroidota</taxon>
        <taxon>Cytophagia</taxon>
        <taxon>Cytophagales</taxon>
        <taxon>Spirosomataceae</taxon>
        <taxon>Dyadobacter</taxon>
    </lineage>
</organism>
<dbReference type="RefSeq" id="WP_139013348.1">
    <property type="nucleotide sequence ID" value="NZ_VBSN01000049.1"/>
</dbReference>
<name>A0A5M8QV82_9BACT</name>
<evidence type="ECO:0000313" key="2">
    <source>
        <dbReference type="EMBL" id="KAA6438546.1"/>
    </source>
</evidence>
<dbReference type="SUPFAM" id="SSF56954">
    <property type="entry name" value="Outer membrane efflux proteins (OEP)"/>
    <property type="match status" value="1"/>
</dbReference>
<dbReference type="Proteomes" id="UP000323994">
    <property type="component" value="Unassembled WGS sequence"/>
</dbReference>
<dbReference type="PANTHER" id="PTHR30203:SF33">
    <property type="entry name" value="BLR4455 PROTEIN"/>
    <property type="match status" value="1"/>
</dbReference>
<keyword evidence="3" id="KW-1185">Reference proteome</keyword>
<dbReference type="AlphaFoldDB" id="A0A5M8QV82"/>
<reference evidence="2 3" key="1">
    <citation type="submission" date="2019-05" db="EMBL/GenBank/DDBJ databases">
        <authorList>
            <person name="Qu J.-H."/>
        </authorList>
    </citation>
    <scope>NUCLEOTIDE SEQUENCE [LARGE SCALE GENOMIC DNA]</scope>
    <source>
        <strain evidence="2 3">NS28</strain>
    </source>
</reference>
<dbReference type="Gene3D" id="2.20.200.10">
    <property type="entry name" value="Outer membrane efflux proteins (OEP)"/>
    <property type="match status" value="1"/>
</dbReference>
<dbReference type="PANTHER" id="PTHR30203">
    <property type="entry name" value="OUTER MEMBRANE CATION EFFLUX PROTEIN"/>
    <property type="match status" value="1"/>
</dbReference>
<dbReference type="GO" id="GO:0015562">
    <property type="term" value="F:efflux transmembrane transporter activity"/>
    <property type="evidence" value="ECO:0007669"/>
    <property type="project" value="InterPro"/>
</dbReference>
<dbReference type="Gene3D" id="1.20.1600.10">
    <property type="entry name" value="Outer membrane efflux proteins (OEP)"/>
    <property type="match status" value="1"/>
</dbReference>
<comment type="similarity">
    <text evidence="1">Belongs to the outer membrane factor (OMF) (TC 1.B.17) family.</text>
</comment>
<dbReference type="Pfam" id="PF02321">
    <property type="entry name" value="OEP"/>
    <property type="match status" value="1"/>
</dbReference>
<evidence type="ECO:0000313" key="3">
    <source>
        <dbReference type="Proteomes" id="UP000323994"/>
    </source>
</evidence>
<sequence>MSKLHYSIDQPGIISCFYCPGTCNHQTGVPAQLLAVRPDVQQAELSFRNAFELTNVACTYFYPSLTITASAGFATANTLAGFFAHTFYGSLISGLTQPILSKGENRCRLRAAEATQAEAFFTYKSTLLTAGQEVSNALYSYQMAVEKAESRQQQTAELEKAVSFTKELLRYTSNTNYTDMLTAEQNLLSAQLNGVSDRLQQLQAVVQLYRALGGGWW</sequence>
<protein>
    <submittedName>
        <fullName evidence="2">TolC family protein</fullName>
    </submittedName>
</protein>
<evidence type="ECO:0000256" key="1">
    <source>
        <dbReference type="ARBA" id="ARBA00007613"/>
    </source>
</evidence>
<dbReference type="OrthoDB" id="9770517at2"/>
<comment type="caution">
    <text evidence="2">The sequence shown here is derived from an EMBL/GenBank/DDBJ whole genome shotgun (WGS) entry which is preliminary data.</text>
</comment>
<dbReference type="InterPro" id="IPR003423">
    <property type="entry name" value="OMP_efflux"/>
</dbReference>
<accession>A0A5M8QV82</accession>
<proteinExistence type="inferred from homology"/>
<dbReference type="EMBL" id="VBSN01000049">
    <property type="protein sequence ID" value="KAA6438546.1"/>
    <property type="molecule type" value="Genomic_DNA"/>
</dbReference>
<gene>
    <name evidence="2" type="ORF">FEM33_17855</name>
</gene>